<name>A0AAV7VG64_PLEWA</name>
<feature type="region of interest" description="Disordered" evidence="1">
    <location>
        <begin position="1"/>
        <end position="70"/>
    </location>
</feature>
<evidence type="ECO:0000313" key="3">
    <source>
        <dbReference type="Proteomes" id="UP001066276"/>
    </source>
</evidence>
<dbReference type="Proteomes" id="UP001066276">
    <property type="component" value="Chromosome 2_1"/>
</dbReference>
<gene>
    <name evidence="2" type="ORF">NDU88_003023</name>
</gene>
<accession>A0AAV7VG64</accession>
<evidence type="ECO:0000256" key="1">
    <source>
        <dbReference type="SAM" id="MobiDB-lite"/>
    </source>
</evidence>
<sequence length="70" mass="8146">MEEKRRGENLRTERCGEKIRSLTRRRGTRSRSAGAVAKDEDRKKPQPETDEERSGKEPAAIQPHSRRNMQ</sequence>
<feature type="compositionally biased region" description="Basic and acidic residues" evidence="1">
    <location>
        <begin position="37"/>
        <end position="56"/>
    </location>
</feature>
<proteinExistence type="predicted"/>
<dbReference type="AlphaFoldDB" id="A0AAV7VG64"/>
<keyword evidence="3" id="KW-1185">Reference proteome</keyword>
<dbReference type="EMBL" id="JANPWB010000003">
    <property type="protein sequence ID" value="KAJ1199185.1"/>
    <property type="molecule type" value="Genomic_DNA"/>
</dbReference>
<protein>
    <submittedName>
        <fullName evidence="2">Uncharacterized protein</fullName>
    </submittedName>
</protein>
<reference evidence="2" key="1">
    <citation type="journal article" date="2022" name="bioRxiv">
        <title>Sequencing and chromosome-scale assembly of the giantPleurodeles waltlgenome.</title>
        <authorList>
            <person name="Brown T."/>
            <person name="Elewa A."/>
            <person name="Iarovenko S."/>
            <person name="Subramanian E."/>
            <person name="Araus A.J."/>
            <person name="Petzold A."/>
            <person name="Susuki M."/>
            <person name="Suzuki K.-i.T."/>
            <person name="Hayashi T."/>
            <person name="Toyoda A."/>
            <person name="Oliveira C."/>
            <person name="Osipova E."/>
            <person name="Leigh N.D."/>
            <person name="Simon A."/>
            <person name="Yun M.H."/>
        </authorList>
    </citation>
    <scope>NUCLEOTIDE SEQUENCE</scope>
    <source>
        <strain evidence="2">20211129_DDA</strain>
        <tissue evidence="2">Liver</tissue>
    </source>
</reference>
<comment type="caution">
    <text evidence="2">The sequence shown here is derived from an EMBL/GenBank/DDBJ whole genome shotgun (WGS) entry which is preliminary data.</text>
</comment>
<feature type="compositionally biased region" description="Basic and acidic residues" evidence="1">
    <location>
        <begin position="1"/>
        <end position="20"/>
    </location>
</feature>
<organism evidence="2 3">
    <name type="scientific">Pleurodeles waltl</name>
    <name type="common">Iberian ribbed newt</name>
    <dbReference type="NCBI Taxonomy" id="8319"/>
    <lineage>
        <taxon>Eukaryota</taxon>
        <taxon>Metazoa</taxon>
        <taxon>Chordata</taxon>
        <taxon>Craniata</taxon>
        <taxon>Vertebrata</taxon>
        <taxon>Euteleostomi</taxon>
        <taxon>Amphibia</taxon>
        <taxon>Batrachia</taxon>
        <taxon>Caudata</taxon>
        <taxon>Salamandroidea</taxon>
        <taxon>Salamandridae</taxon>
        <taxon>Pleurodelinae</taxon>
        <taxon>Pleurodeles</taxon>
    </lineage>
</organism>
<evidence type="ECO:0000313" key="2">
    <source>
        <dbReference type="EMBL" id="KAJ1199185.1"/>
    </source>
</evidence>